<dbReference type="InterPro" id="IPR008984">
    <property type="entry name" value="SMAD_FHA_dom_sf"/>
</dbReference>
<feature type="compositionally biased region" description="Low complexity" evidence="2">
    <location>
        <begin position="194"/>
        <end position="210"/>
    </location>
</feature>
<proteinExistence type="predicted"/>
<dbReference type="CDD" id="cd00060">
    <property type="entry name" value="FHA"/>
    <property type="match status" value="1"/>
</dbReference>
<name>A0ABP6BQ25_9ACTN</name>
<dbReference type="EMBL" id="BAAATD010000001">
    <property type="protein sequence ID" value="GAA2581527.1"/>
    <property type="molecule type" value="Genomic_DNA"/>
</dbReference>
<evidence type="ECO:0000256" key="1">
    <source>
        <dbReference type="ARBA" id="ARBA00022553"/>
    </source>
</evidence>
<evidence type="ECO:0000313" key="5">
    <source>
        <dbReference type="Proteomes" id="UP001501509"/>
    </source>
</evidence>
<dbReference type="InterPro" id="IPR000253">
    <property type="entry name" value="FHA_dom"/>
</dbReference>
<dbReference type="RefSeq" id="WP_344538507.1">
    <property type="nucleotide sequence ID" value="NZ_BAAATD010000001.1"/>
</dbReference>
<protein>
    <recommendedName>
        <fullName evidence="3">FHA domain-containing protein</fullName>
    </recommendedName>
</protein>
<gene>
    <name evidence="4" type="ORF">GCM10010411_12700</name>
</gene>
<dbReference type="SUPFAM" id="SSF49879">
    <property type="entry name" value="SMAD/FHA domain"/>
    <property type="match status" value="1"/>
</dbReference>
<keyword evidence="5" id="KW-1185">Reference proteome</keyword>
<comment type="caution">
    <text evidence="4">The sequence shown here is derived from an EMBL/GenBank/DDBJ whole genome shotgun (WGS) entry which is preliminary data.</text>
</comment>
<evidence type="ECO:0000313" key="4">
    <source>
        <dbReference type="EMBL" id="GAA2581527.1"/>
    </source>
</evidence>
<sequence>MKTTPDETINGVSAEPVSPDRGVVARYGDFTLLCDCEPGQHAKVGALLAVLAEAAAGDADGWDLCCRLNELVEATGEDGGLPPLGAVGKVGDGIAGIVHGGAELRVGVNGREMRLGGDPVATDRIVVEPADTVRMTIGGRAVEVPDRKPFEIVHGDGAAPDPIRGQAELEIVRDVDTPKHQTDQNPNPEPPQNTSTAAQDDGAADTAPAASVGDDGLAVGVDEAAQRVEDCVRVLGVHCKNAHFNDPEVGYCTVCGISMAQAVRNPAMGERPQLGVLVFDDGMTVPLCTDHVIGRAPDRDDAVVAGSAGPITLNDPLVSRVHARIELRDWQVHVIDAGSANGTFVRQGNDASWRRSAPGERSRLTPGTAVAFGRRVVRYYTHRDR</sequence>
<keyword evidence="1" id="KW-0597">Phosphoprotein</keyword>
<dbReference type="Proteomes" id="UP001501509">
    <property type="component" value="Unassembled WGS sequence"/>
</dbReference>
<feature type="region of interest" description="Disordered" evidence="2">
    <location>
        <begin position="177"/>
        <end position="211"/>
    </location>
</feature>
<dbReference type="SMART" id="SM00240">
    <property type="entry name" value="FHA"/>
    <property type="match status" value="1"/>
</dbReference>
<evidence type="ECO:0000256" key="2">
    <source>
        <dbReference type="SAM" id="MobiDB-lite"/>
    </source>
</evidence>
<evidence type="ECO:0000259" key="3">
    <source>
        <dbReference type="PROSITE" id="PS50006"/>
    </source>
</evidence>
<dbReference type="Gene3D" id="2.60.200.20">
    <property type="match status" value="1"/>
</dbReference>
<feature type="domain" description="FHA" evidence="3">
    <location>
        <begin position="291"/>
        <end position="345"/>
    </location>
</feature>
<dbReference type="PROSITE" id="PS50006">
    <property type="entry name" value="FHA_DOMAIN"/>
    <property type="match status" value="1"/>
</dbReference>
<accession>A0ABP6BQ25</accession>
<organism evidence="4 5">
    <name type="scientific">Actinomadura fulvescens</name>
    <dbReference type="NCBI Taxonomy" id="46160"/>
    <lineage>
        <taxon>Bacteria</taxon>
        <taxon>Bacillati</taxon>
        <taxon>Actinomycetota</taxon>
        <taxon>Actinomycetes</taxon>
        <taxon>Streptosporangiales</taxon>
        <taxon>Thermomonosporaceae</taxon>
        <taxon>Actinomadura</taxon>
    </lineage>
</organism>
<reference evidence="5" key="1">
    <citation type="journal article" date="2019" name="Int. J. Syst. Evol. Microbiol.">
        <title>The Global Catalogue of Microorganisms (GCM) 10K type strain sequencing project: providing services to taxonomists for standard genome sequencing and annotation.</title>
        <authorList>
            <consortium name="The Broad Institute Genomics Platform"/>
            <consortium name="The Broad Institute Genome Sequencing Center for Infectious Disease"/>
            <person name="Wu L."/>
            <person name="Ma J."/>
        </authorList>
    </citation>
    <scope>NUCLEOTIDE SEQUENCE [LARGE SCALE GENOMIC DNA]</scope>
    <source>
        <strain evidence="5">JCM 6833</strain>
    </source>
</reference>
<dbReference type="Pfam" id="PF00498">
    <property type="entry name" value="FHA"/>
    <property type="match status" value="1"/>
</dbReference>